<feature type="domain" description="Mechanosensitive ion channel MscS" evidence="7">
    <location>
        <begin position="181"/>
        <end position="247"/>
    </location>
</feature>
<evidence type="ECO:0000256" key="4">
    <source>
        <dbReference type="ARBA" id="ARBA00023136"/>
    </source>
</evidence>
<feature type="transmembrane region" description="Helical" evidence="6">
    <location>
        <begin position="85"/>
        <end position="111"/>
    </location>
</feature>
<dbReference type="Gene3D" id="2.30.30.60">
    <property type="match status" value="1"/>
</dbReference>
<comment type="subcellular location">
    <subcellularLocation>
        <location evidence="1">Membrane</location>
    </subcellularLocation>
</comment>
<dbReference type="PANTHER" id="PTHR30566">
    <property type="entry name" value="YNAI-RELATED MECHANOSENSITIVE ION CHANNEL"/>
    <property type="match status" value="1"/>
</dbReference>
<dbReference type="Proteomes" id="UP000193244">
    <property type="component" value="Unassembled WGS sequence"/>
</dbReference>
<dbReference type="GO" id="GO:0016020">
    <property type="term" value="C:membrane"/>
    <property type="evidence" value="ECO:0007669"/>
    <property type="project" value="UniProtKB-SubCell"/>
</dbReference>
<feature type="compositionally biased region" description="Basic and acidic residues" evidence="5">
    <location>
        <begin position="341"/>
        <end position="355"/>
    </location>
</feature>
<gene>
    <name evidence="8" type="ORF">SAMN06296010_3424</name>
</gene>
<evidence type="ECO:0000256" key="6">
    <source>
        <dbReference type="SAM" id="Phobius"/>
    </source>
</evidence>
<evidence type="ECO:0000256" key="2">
    <source>
        <dbReference type="ARBA" id="ARBA00022692"/>
    </source>
</evidence>
<dbReference type="InterPro" id="IPR006685">
    <property type="entry name" value="MscS_channel_2nd"/>
</dbReference>
<dbReference type="AlphaFoldDB" id="A0A1X7L727"/>
<accession>A0A1X7L727</accession>
<dbReference type="Gene3D" id="1.10.287.1260">
    <property type="match status" value="1"/>
</dbReference>
<keyword evidence="9" id="KW-1185">Reference proteome</keyword>
<dbReference type="PANTHER" id="PTHR30566:SF25">
    <property type="entry name" value="INNER MEMBRANE PROTEIN"/>
    <property type="match status" value="1"/>
</dbReference>
<dbReference type="OrthoDB" id="9792218at2"/>
<feature type="transmembrane region" description="Helical" evidence="6">
    <location>
        <begin position="14"/>
        <end position="35"/>
    </location>
</feature>
<protein>
    <submittedName>
        <fullName evidence="8">Mechanosensitive ion channel</fullName>
    </submittedName>
</protein>
<feature type="transmembrane region" description="Helical" evidence="6">
    <location>
        <begin position="56"/>
        <end position="73"/>
    </location>
</feature>
<evidence type="ECO:0000259" key="7">
    <source>
        <dbReference type="Pfam" id="PF00924"/>
    </source>
</evidence>
<evidence type="ECO:0000256" key="1">
    <source>
        <dbReference type="ARBA" id="ARBA00004370"/>
    </source>
</evidence>
<evidence type="ECO:0000256" key="5">
    <source>
        <dbReference type="SAM" id="MobiDB-lite"/>
    </source>
</evidence>
<keyword evidence="4 6" id="KW-0472">Membrane</keyword>
<feature type="region of interest" description="Disordered" evidence="5">
    <location>
        <begin position="341"/>
        <end position="373"/>
    </location>
</feature>
<feature type="transmembrane region" description="Helical" evidence="6">
    <location>
        <begin position="132"/>
        <end position="153"/>
    </location>
</feature>
<dbReference type="SUPFAM" id="SSF50182">
    <property type="entry name" value="Sm-like ribonucleoproteins"/>
    <property type="match status" value="1"/>
</dbReference>
<organism evidence="8 9">
    <name type="scientific">Agreia pratensis</name>
    <dbReference type="NCBI Taxonomy" id="150121"/>
    <lineage>
        <taxon>Bacteria</taxon>
        <taxon>Bacillati</taxon>
        <taxon>Actinomycetota</taxon>
        <taxon>Actinomycetes</taxon>
        <taxon>Micrococcales</taxon>
        <taxon>Microbacteriaceae</taxon>
        <taxon>Agreia</taxon>
    </lineage>
</organism>
<dbReference type="STRING" id="150121.SAMN06296010_3424"/>
<sequence>MLTDILQSELVRSILGALIAIAAAIVVVIIVAIVFRVTARHRPWAGQLVDTARRPFRAALVVSFVWVSLSITVTDPQLASAMSLVMRILAIVTIAWLVGAIIVFLENLGLARYRIDTPDNRVARRVRTQVLILKRLSIVIVVVVALGAVLLSFPGAQTFGASLLASAGLLSIIAGLAVQSSLSNVFSGMQLAFSDAIRVDDVVIVEGEWGRVEEITLTYVVVHIWDDRRMILPSTYFTSKPYQNWTRRNSELLGSVEFDLDWRVTPQHMRDELDRILSRTPLWDERVKVLQVTDAIGGYVRIRILVSAVDAPTLFDLRCFVREELVTWLHEQSPVSLPRVRVQDTAESDMRRPSLEPEPNPGTGGLFSGDPEAEDRASLFTGRIDVIRPPEAD</sequence>
<keyword evidence="3 6" id="KW-1133">Transmembrane helix</keyword>
<dbReference type="InterPro" id="IPR010920">
    <property type="entry name" value="LSM_dom_sf"/>
</dbReference>
<feature type="transmembrane region" description="Helical" evidence="6">
    <location>
        <begin position="159"/>
        <end position="178"/>
    </location>
</feature>
<evidence type="ECO:0000313" key="9">
    <source>
        <dbReference type="Proteomes" id="UP000193244"/>
    </source>
</evidence>
<evidence type="ECO:0000256" key="3">
    <source>
        <dbReference type="ARBA" id="ARBA00022989"/>
    </source>
</evidence>
<keyword evidence="2 6" id="KW-0812">Transmembrane</keyword>
<reference evidence="9" key="1">
    <citation type="submission" date="2017-04" db="EMBL/GenBank/DDBJ databases">
        <authorList>
            <person name="Varghese N."/>
            <person name="Submissions S."/>
        </authorList>
    </citation>
    <scope>NUCLEOTIDE SEQUENCE [LARGE SCALE GENOMIC DNA]</scope>
    <source>
        <strain evidence="9">VKM Ac-2510</strain>
    </source>
</reference>
<dbReference type="EMBL" id="FXAY01000008">
    <property type="protein sequence ID" value="SMG49646.1"/>
    <property type="molecule type" value="Genomic_DNA"/>
</dbReference>
<proteinExistence type="predicted"/>
<dbReference type="Pfam" id="PF00924">
    <property type="entry name" value="MS_channel_2nd"/>
    <property type="match status" value="1"/>
</dbReference>
<dbReference type="InterPro" id="IPR023408">
    <property type="entry name" value="MscS_beta-dom_sf"/>
</dbReference>
<evidence type="ECO:0000313" key="8">
    <source>
        <dbReference type="EMBL" id="SMG49646.1"/>
    </source>
</evidence>
<dbReference type="GO" id="GO:0055085">
    <property type="term" value="P:transmembrane transport"/>
    <property type="evidence" value="ECO:0007669"/>
    <property type="project" value="InterPro"/>
</dbReference>
<name>A0A1X7L727_9MICO</name>